<evidence type="ECO:0000256" key="1">
    <source>
        <dbReference type="SAM" id="MobiDB-lite"/>
    </source>
</evidence>
<feature type="compositionally biased region" description="Basic residues" evidence="1">
    <location>
        <begin position="10"/>
        <end position="19"/>
    </location>
</feature>
<reference evidence="2 3" key="1">
    <citation type="journal article" date="2019" name="Commun. Biol.">
        <title>The bagworm genome reveals a unique fibroin gene that provides high tensile strength.</title>
        <authorList>
            <person name="Kono N."/>
            <person name="Nakamura H."/>
            <person name="Ohtoshi R."/>
            <person name="Tomita M."/>
            <person name="Numata K."/>
            <person name="Arakawa K."/>
        </authorList>
    </citation>
    <scope>NUCLEOTIDE SEQUENCE [LARGE SCALE GENOMIC DNA]</scope>
</reference>
<dbReference type="Proteomes" id="UP000299102">
    <property type="component" value="Unassembled WGS sequence"/>
</dbReference>
<protein>
    <submittedName>
        <fullName evidence="2">Uncharacterized protein</fullName>
    </submittedName>
</protein>
<gene>
    <name evidence="2" type="ORF">EVAR_38164_1</name>
</gene>
<name>A0A4C1ZIU5_EUMVA</name>
<proteinExistence type="predicted"/>
<feature type="region of interest" description="Disordered" evidence="1">
    <location>
        <begin position="1"/>
        <end position="29"/>
    </location>
</feature>
<sequence length="78" mass="8692">MSINREVAGRRRVRRSRRRRDPEGAADGAPANRIIITTCERVTTGLRGRCEVTSALADLLARRTASEAFRSCALRSHL</sequence>
<organism evidence="2 3">
    <name type="scientific">Eumeta variegata</name>
    <name type="common">Bagworm moth</name>
    <name type="synonym">Eumeta japonica</name>
    <dbReference type="NCBI Taxonomy" id="151549"/>
    <lineage>
        <taxon>Eukaryota</taxon>
        <taxon>Metazoa</taxon>
        <taxon>Ecdysozoa</taxon>
        <taxon>Arthropoda</taxon>
        <taxon>Hexapoda</taxon>
        <taxon>Insecta</taxon>
        <taxon>Pterygota</taxon>
        <taxon>Neoptera</taxon>
        <taxon>Endopterygota</taxon>
        <taxon>Lepidoptera</taxon>
        <taxon>Glossata</taxon>
        <taxon>Ditrysia</taxon>
        <taxon>Tineoidea</taxon>
        <taxon>Psychidae</taxon>
        <taxon>Oiketicinae</taxon>
        <taxon>Eumeta</taxon>
    </lineage>
</organism>
<accession>A0A4C1ZIU5</accession>
<dbReference type="AlphaFoldDB" id="A0A4C1ZIU5"/>
<dbReference type="EMBL" id="BGZK01001875">
    <property type="protein sequence ID" value="GBP87678.1"/>
    <property type="molecule type" value="Genomic_DNA"/>
</dbReference>
<comment type="caution">
    <text evidence="2">The sequence shown here is derived from an EMBL/GenBank/DDBJ whole genome shotgun (WGS) entry which is preliminary data.</text>
</comment>
<evidence type="ECO:0000313" key="3">
    <source>
        <dbReference type="Proteomes" id="UP000299102"/>
    </source>
</evidence>
<keyword evidence="3" id="KW-1185">Reference proteome</keyword>
<evidence type="ECO:0000313" key="2">
    <source>
        <dbReference type="EMBL" id="GBP87678.1"/>
    </source>
</evidence>